<dbReference type="PANTHER" id="PTHR30093">
    <property type="entry name" value="GENERAL SECRETION PATHWAY PROTEIN G"/>
    <property type="match status" value="1"/>
</dbReference>
<dbReference type="PANTHER" id="PTHR30093:SF2">
    <property type="entry name" value="TYPE II SECRETION SYSTEM PROTEIN H"/>
    <property type="match status" value="1"/>
</dbReference>
<name>A0ABV4U8M0_9BACT</name>
<dbReference type="InterPro" id="IPR000983">
    <property type="entry name" value="Bac_GSPG_pilin"/>
</dbReference>
<keyword evidence="1" id="KW-0488">Methylation</keyword>
<dbReference type="Gene3D" id="3.30.700.10">
    <property type="entry name" value="Glycoprotein, Type 4 Pilin"/>
    <property type="match status" value="1"/>
</dbReference>
<dbReference type="Proteomes" id="UP001575105">
    <property type="component" value="Unassembled WGS sequence"/>
</dbReference>
<keyword evidence="4" id="KW-1185">Reference proteome</keyword>
<protein>
    <submittedName>
        <fullName evidence="3">Type II secretion system protein</fullName>
    </submittedName>
</protein>
<dbReference type="Pfam" id="PF07963">
    <property type="entry name" value="N_methyl"/>
    <property type="match status" value="1"/>
</dbReference>
<keyword evidence="2" id="KW-1133">Transmembrane helix</keyword>
<proteinExistence type="predicted"/>
<dbReference type="InterPro" id="IPR045584">
    <property type="entry name" value="Pilin-like"/>
</dbReference>
<comment type="caution">
    <text evidence="3">The sequence shown here is derived from an EMBL/GenBank/DDBJ whole genome shotgun (WGS) entry which is preliminary data.</text>
</comment>
<dbReference type="SUPFAM" id="SSF54523">
    <property type="entry name" value="Pili subunits"/>
    <property type="match status" value="1"/>
</dbReference>
<dbReference type="RefSeq" id="WP_425345554.1">
    <property type="nucleotide sequence ID" value="NZ_JBGUBD010000005.1"/>
</dbReference>
<dbReference type="InterPro" id="IPR012902">
    <property type="entry name" value="N_methyl_site"/>
</dbReference>
<keyword evidence="2" id="KW-0472">Membrane</keyword>
<reference evidence="3 4" key="1">
    <citation type="submission" date="2024-08" db="EMBL/GenBank/DDBJ databases">
        <title>Whole-genome sequencing of halo(alkali)philic microorganisms from hypersaline lakes.</title>
        <authorList>
            <person name="Sorokin D.Y."/>
            <person name="Merkel A.Y."/>
            <person name="Messina E."/>
            <person name="Yakimov M."/>
        </authorList>
    </citation>
    <scope>NUCLEOTIDE SEQUENCE [LARGE SCALE GENOMIC DNA]</scope>
    <source>
        <strain evidence="3 4">AB-hyl4</strain>
    </source>
</reference>
<dbReference type="PRINTS" id="PR00813">
    <property type="entry name" value="BCTERIALGSPG"/>
</dbReference>
<dbReference type="NCBIfam" id="TIGR02532">
    <property type="entry name" value="IV_pilin_GFxxxE"/>
    <property type="match status" value="1"/>
</dbReference>
<evidence type="ECO:0000256" key="2">
    <source>
        <dbReference type="SAM" id="Phobius"/>
    </source>
</evidence>
<keyword evidence="2" id="KW-0812">Transmembrane</keyword>
<evidence type="ECO:0000313" key="4">
    <source>
        <dbReference type="Proteomes" id="UP001575105"/>
    </source>
</evidence>
<evidence type="ECO:0000256" key="1">
    <source>
        <dbReference type="ARBA" id="ARBA00022481"/>
    </source>
</evidence>
<gene>
    <name evidence="3" type="ORF">ACERK3_10005</name>
</gene>
<dbReference type="PROSITE" id="PS00409">
    <property type="entry name" value="PROKAR_NTER_METHYL"/>
    <property type="match status" value="1"/>
</dbReference>
<dbReference type="EMBL" id="JBGUBD010000005">
    <property type="protein sequence ID" value="MFA9478628.1"/>
    <property type="molecule type" value="Genomic_DNA"/>
</dbReference>
<evidence type="ECO:0000313" key="3">
    <source>
        <dbReference type="EMBL" id="MFA9478628.1"/>
    </source>
</evidence>
<accession>A0ABV4U8M0</accession>
<organism evidence="3 4">
    <name type="scientific">Natronomicrosphaera hydrolytica</name>
    <dbReference type="NCBI Taxonomy" id="3242702"/>
    <lineage>
        <taxon>Bacteria</taxon>
        <taxon>Pseudomonadati</taxon>
        <taxon>Planctomycetota</taxon>
        <taxon>Phycisphaerae</taxon>
        <taxon>Phycisphaerales</taxon>
        <taxon>Phycisphaeraceae</taxon>
        <taxon>Natronomicrosphaera</taxon>
    </lineage>
</organism>
<sequence length="259" mass="27938">MRTNKGFTLIELLVVISIIALLIGILLPALGAARATARRMQSNTQIRGIHQAMVMFAQSNRSNFPGLSGQTGILDTGNGVTTGDFRANEDGDHPATRFAILLNGNFFTPEYIISPSDTGKDEADGDDTDNNVGIDNYSYAMLDIRDGESPQRSREWSETLNTEAVAVSDRAKGGPGNDIYSVHTRDGSGDWRGGVARNDNSVSFETTHVLRTRFGSGPLNADNDGGTDNIFEEDDDVDGGTAVAHMVYIDEETAYDPDN</sequence>
<feature type="transmembrane region" description="Helical" evidence="2">
    <location>
        <begin position="12"/>
        <end position="33"/>
    </location>
</feature>